<sequence length="137" mass="15120">MNRYVLFPPQTAGCYCGACPLPVYAPTDPNPAPAYSQATQQRPQTEELRGEHGEDASRQPGGRFARWWKRVAGAMTFEEQPQPSYCYGGYETMFLPPGRYVALGPKACPVMRVPTTSQRSTYISGVVEARVLLVATD</sequence>
<evidence type="ECO:0000313" key="2">
    <source>
        <dbReference type="EMBL" id="KAJ6444867.1"/>
    </source>
</evidence>
<keyword evidence="2" id="KW-0689">Ribosomal protein</keyword>
<evidence type="ECO:0000256" key="1">
    <source>
        <dbReference type="SAM" id="MobiDB-lite"/>
    </source>
</evidence>
<accession>A0AB34FZQ3</accession>
<protein>
    <submittedName>
        <fullName evidence="2">60s acidic ribosomal protein domain-containing protein</fullName>
    </submittedName>
</protein>
<dbReference type="GO" id="GO:0005840">
    <property type="term" value="C:ribosome"/>
    <property type="evidence" value="ECO:0007669"/>
    <property type="project" value="UniProtKB-KW"/>
</dbReference>
<proteinExistence type="predicted"/>
<dbReference type="Proteomes" id="UP001163105">
    <property type="component" value="Unassembled WGS sequence"/>
</dbReference>
<name>A0AB34FZQ3_9HYPO</name>
<gene>
    <name evidence="2" type="ORF">O9K51_03267</name>
</gene>
<keyword evidence="2" id="KW-0687">Ribonucleoprotein</keyword>
<dbReference type="AlphaFoldDB" id="A0AB34FZQ3"/>
<comment type="caution">
    <text evidence="2">The sequence shown here is derived from an EMBL/GenBank/DDBJ whole genome shotgun (WGS) entry which is preliminary data.</text>
</comment>
<feature type="region of interest" description="Disordered" evidence="1">
    <location>
        <begin position="30"/>
        <end position="61"/>
    </location>
</feature>
<dbReference type="EMBL" id="JAQHRD010000002">
    <property type="protein sequence ID" value="KAJ6444867.1"/>
    <property type="molecule type" value="Genomic_DNA"/>
</dbReference>
<organism evidence="2 3">
    <name type="scientific">Purpureocillium lavendulum</name>
    <dbReference type="NCBI Taxonomy" id="1247861"/>
    <lineage>
        <taxon>Eukaryota</taxon>
        <taxon>Fungi</taxon>
        <taxon>Dikarya</taxon>
        <taxon>Ascomycota</taxon>
        <taxon>Pezizomycotina</taxon>
        <taxon>Sordariomycetes</taxon>
        <taxon>Hypocreomycetidae</taxon>
        <taxon>Hypocreales</taxon>
        <taxon>Ophiocordycipitaceae</taxon>
        <taxon>Purpureocillium</taxon>
    </lineage>
</organism>
<reference evidence="2" key="1">
    <citation type="submission" date="2023-01" db="EMBL/GenBank/DDBJ databases">
        <title>The growth and conidiation of Purpureocillium lavendulum are regulated by nitrogen source and histone H3K14 acetylation.</title>
        <authorList>
            <person name="Tang P."/>
            <person name="Han J."/>
            <person name="Zhang C."/>
            <person name="Tang P."/>
            <person name="Qi F."/>
            <person name="Zhang K."/>
            <person name="Liang L."/>
        </authorList>
    </citation>
    <scope>NUCLEOTIDE SEQUENCE</scope>
    <source>
        <strain evidence="2">YMF1.00683</strain>
    </source>
</reference>
<evidence type="ECO:0000313" key="3">
    <source>
        <dbReference type="Proteomes" id="UP001163105"/>
    </source>
</evidence>
<keyword evidence="3" id="KW-1185">Reference proteome</keyword>
<feature type="compositionally biased region" description="Basic and acidic residues" evidence="1">
    <location>
        <begin position="44"/>
        <end position="57"/>
    </location>
</feature>